<dbReference type="GO" id="GO:0005730">
    <property type="term" value="C:nucleolus"/>
    <property type="evidence" value="ECO:0007669"/>
    <property type="project" value="TreeGrafter"/>
</dbReference>
<dbReference type="VEuPathDB" id="TrichDB:TRFO_28400"/>
<proteinExistence type="predicted"/>
<gene>
    <name evidence="2" type="ORF">TRFO_28400</name>
</gene>
<dbReference type="Proteomes" id="UP000179807">
    <property type="component" value="Unassembled WGS sequence"/>
</dbReference>
<dbReference type="GO" id="GO:0031499">
    <property type="term" value="C:TRAMP complex"/>
    <property type="evidence" value="ECO:0007669"/>
    <property type="project" value="TreeGrafter"/>
</dbReference>
<keyword evidence="3" id="KW-1185">Reference proteome</keyword>
<reference evidence="2" key="1">
    <citation type="submission" date="2016-10" db="EMBL/GenBank/DDBJ databases">
        <authorList>
            <person name="Benchimol M."/>
            <person name="Almeida L.G."/>
            <person name="Vasconcelos A.T."/>
            <person name="Perreira-Neves A."/>
            <person name="Rosa I.A."/>
            <person name="Tasca T."/>
            <person name="Bogo M.R."/>
            <person name="de Souza W."/>
        </authorList>
    </citation>
    <scope>NUCLEOTIDE SEQUENCE [LARGE SCALE GENOMIC DNA]</scope>
    <source>
        <strain evidence="2">K</strain>
    </source>
</reference>
<dbReference type="InterPro" id="IPR045862">
    <property type="entry name" value="Trf4-like"/>
</dbReference>
<dbReference type="PANTHER" id="PTHR23092">
    <property type="entry name" value="POLY(A) RNA POLYMERASE"/>
    <property type="match status" value="1"/>
</dbReference>
<dbReference type="OrthoDB" id="273917at2759"/>
<feature type="compositionally biased region" description="Basic and acidic residues" evidence="1">
    <location>
        <begin position="390"/>
        <end position="483"/>
    </location>
</feature>
<name>A0A1J4JYW9_9EUKA</name>
<feature type="region of interest" description="Disordered" evidence="1">
    <location>
        <begin position="382"/>
        <end position="536"/>
    </location>
</feature>
<evidence type="ECO:0000313" key="2">
    <source>
        <dbReference type="EMBL" id="OHT04171.1"/>
    </source>
</evidence>
<comment type="caution">
    <text evidence="2">The sequence shown here is derived from an EMBL/GenBank/DDBJ whole genome shotgun (WGS) entry which is preliminary data.</text>
</comment>
<accession>A0A1J4JYW9</accession>
<dbReference type="GO" id="GO:1990817">
    <property type="term" value="F:poly(A) RNA polymerase activity"/>
    <property type="evidence" value="ECO:0007669"/>
    <property type="project" value="InterPro"/>
</dbReference>
<dbReference type="RefSeq" id="XP_068357307.1">
    <property type="nucleotide sequence ID" value="XM_068506154.1"/>
</dbReference>
<dbReference type="AlphaFoldDB" id="A0A1J4JYW9"/>
<organism evidence="2 3">
    <name type="scientific">Tritrichomonas foetus</name>
    <dbReference type="NCBI Taxonomy" id="1144522"/>
    <lineage>
        <taxon>Eukaryota</taxon>
        <taxon>Metamonada</taxon>
        <taxon>Parabasalia</taxon>
        <taxon>Tritrichomonadida</taxon>
        <taxon>Tritrichomonadidae</taxon>
        <taxon>Tritrichomonas</taxon>
    </lineage>
</organism>
<evidence type="ECO:0000313" key="3">
    <source>
        <dbReference type="Proteomes" id="UP000179807"/>
    </source>
</evidence>
<dbReference type="GeneID" id="94840858"/>
<dbReference type="GO" id="GO:0043634">
    <property type="term" value="P:polyadenylation-dependent ncRNA catabolic process"/>
    <property type="evidence" value="ECO:0007669"/>
    <property type="project" value="TreeGrafter"/>
</dbReference>
<feature type="compositionally biased region" description="Polar residues" evidence="1">
    <location>
        <begin position="498"/>
        <end position="509"/>
    </location>
</feature>
<dbReference type="GO" id="GO:0003729">
    <property type="term" value="F:mRNA binding"/>
    <property type="evidence" value="ECO:0007669"/>
    <property type="project" value="TreeGrafter"/>
</dbReference>
<sequence length="536" mass="63184">MISPEIESFSSSVRVKEVYNKGSNFPWCSGKEYRHDNPLLCLHREILDFVKWIVPTPEEKQLLFITIARIKTAISLLWPDAKIFLVGPTASNSALSGDKIEITIIKNGNNIHNPNPNSTEANTDESQTMEEMLECVNNNLTTLQIFRRSQIEGNVISGIEKPFSFHLDISINNFDGILKAEREKMIFKKIPASFPLLLLMKFFVFQCRIEEKFSHDLVLQMVLFIIRSSPETKKLNLGYLTSHFLKTFGVSFNFITIGITNRNEGRLFNRLDKSYPIYYFQTSSNNSLSNSSSARGMNWKSPLAICVENDFRPGTFFGEDLSDIPTFRSKCFQAYQRLRRDMDDGLDPLLQCFLNRPDFTIRQRADKERQYQVMMGNSIESISLNEPLQEEPRRSFNSGRSHDNHHNENKGREDFRKLNSERRQERNSRYDRNEKTDSQERQDRYDRNNRYDRNDRNDRYDKNDRHDRNDRYDKNDRSKDRNNHGNKYNNNRNDSHRSQSNYHGSYQNDDGNRGKHQKGNNHRDQRFNDRKKPYKR</sequence>
<protein>
    <submittedName>
        <fullName evidence="2">PAP/25A associated domain containing protein</fullName>
    </submittedName>
</protein>
<dbReference type="InterPro" id="IPR043519">
    <property type="entry name" value="NT_sf"/>
</dbReference>
<dbReference type="EMBL" id="MLAK01000803">
    <property type="protein sequence ID" value="OHT04171.1"/>
    <property type="molecule type" value="Genomic_DNA"/>
</dbReference>
<feature type="compositionally biased region" description="Basic and acidic residues" evidence="1">
    <location>
        <begin position="521"/>
        <end position="536"/>
    </location>
</feature>
<dbReference type="Gene3D" id="1.10.1410.10">
    <property type="match status" value="1"/>
</dbReference>
<evidence type="ECO:0000256" key="1">
    <source>
        <dbReference type="SAM" id="MobiDB-lite"/>
    </source>
</evidence>
<dbReference type="PANTHER" id="PTHR23092:SF15">
    <property type="entry name" value="INACTIVE NON-CANONICAL POLY(A) RNA POLYMERASE PROTEIN TRF4-2-RELATED"/>
    <property type="match status" value="1"/>
</dbReference>
<dbReference type="GO" id="GO:0031123">
    <property type="term" value="P:RNA 3'-end processing"/>
    <property type="evidence" value="ECO:0007669"/>
    <property type="project" value="TreeGrafter"/>
</dbReference>
<dbReference type="Gene3D" id="3.30.460.10">
    <property type="entry name" value="Beta Polymerase, domain 2"/>
    <property type="match status" value="1"/>
</dbReference>
<dbReference type="SUPFAM" id="SSF81631">
    <property type="entry name" value="PAP/OAS1 substrate-binding domain"/>
    <property type="match status" value="1"/>
</dbReference>
<dbReference type="SUPFAM" id="SSF81301">
    <property type="entry name" value="Nucleotidyltransferase"/>
    <property type="match status" value="1"/>
</dbReference>